<evidence type="ECO:0000259" key="2">
    <source>
        <dbReference type="Pfam" id="PF12158"/>
    </source>
</evidence>
<keyword evidence="4" id="KW-1185">Reference proteome</keyword>
<evidence type="ECO:0000256" key="1">
    <source>
        <dbReference type="SAM" id="Phobius"/>
    </source>
</evidence>
<gene>
    <name evidence="3" type="ORF">JMN32_13765</name>
</gene>
<comment type="caution">
    <text evidence="3">The sequence shown here is derived from an EMBL/GenBank/DDBJ whole genome shotgun (WGS) entry which is preliminary data.</text>
</comment>
<dbReference type="AlphaFoldDB" id="A0A937FZK1"/>
<dbReference type="EMBL" id="JAEUGD010000043">
    <property type="protein sequence ID" value="MBL6447381.1"/>
    <property type="molecule type" value="Genomic_DNA"/>
</dbReference>
<evidence type="ECO:0000313" key="3">
    <source>
        <dbReference type="EMBL" id="MBL6447381.1"/>
    </source>
</evidence>
<dbReference type="RefSeq" id="WP_202856919.1">
    <property type="nucleotide sequence ID" value="NZ_JAEUGD010000043.1"/>
</dbReference>
<feature type="domain" description="DUF3592" evidence="2">
    <location>
        <begin position="111"/>
        <end position="159"/>
    </location>
</feature>
<name>A0A937FZK1_9BACT</name>
<accession>A0A937FZK1</accession>
<evidence type="ECO:0000313" key="4">
    <source>
        <dbReference type="Proteomes" id="UP000614216"/>
    </source>
</evidence>
<feature type="transmembrane region" description="Helical" evidence="1">
    <location>
        <begin position="163"/>
        <end position="186"/>
    </location>
</feature>
<dbReference type="InterPro" id="IPR021994">
    <property type="entry name" value="DUF3592"/>
</dbReference>
<dbReference type="Pfam" id="PF12158">
    <property type="entry name" value="DUF3592"/>
    <property type="match status" value="1"/>
</dbReference>
<proteinExistence type="predicted"/>
<dbReference type="Gene3D" id="3.30.1390.10">
    <property type="match status" value="1"/>
</dbReference>
<dbReference type="Proteomes" id="UP000614216">
    <property type="component" value="Unassembled WGS sequence"/>
</dbReference>
<organism evidence="3 4">
    <name type="scientific">Fulvivirga marina</name>
    <dbReference type="NCBI Taxonomy" id="2494733"/>
    <lineage>
        <taxon>Bacteria</taxon>
        <taxon>Pseudomonadati</taxon>
        <taxon>Bacteroidota</taxon>
        <taxon>Cytophagia</taxon>
        <taxon>Cytophagales</taxon>
        <taxon>Fulvivirgaceae</taxon>
        <taxon>Fulvivirga</taxon>
    </lineage>
</organism>
<keyword evidence="1" id="KW-0812">Transmembrane</keyword>
<reference evidence="3" key="1">
    <citation type="submission" date="2021-01" db="EMBL/GenBank/DDBJ databases">
        <title>Fulvivirga kasyanovii gen. nov., sp nov., a novel member of the phylum Bacteroidetes isolated from seawater in a mussel farm.</title>
        <authorList>
            <person name="Zhao L.-H."/>
            <person name="Wang Z.-J."/>
        </authorList>
    </citation>
    <scope>NUCLEOTIDE SEQUENCE</scope>
    <source>
        <strain evidence="3">29W222</strain>
    </source>
</reference>
<keyword evidence="1" id="KW-0472">Membrane</keyword>
<protein>
    <submittedName>
        <fullName evidence="3">DUF3592 domain-containing protein</fullName>
    </submittedName>
</protein>
<keyword evidence="1" id="KW-1133">Transmembrane helix</keyword>
<feature type="transmembrane region" description="Helical" evidence="1">
    <location>
        <begin position="66"/>
        <end position="89"/>
    </location>
</feature>
<dbReference type="InterPro" id="IPR014719">
    <property type="entry name" value="Ribosomal_bL12_C/ClpS-like"/>
</dbReference>
<sequence>MEVAEVQKQYIRELLIKGRKIEAIKYLRTNFDLTLKDAKRLAELIDEDIAEGEYIRKPGPFRSGGVSALTYVFGLIGAIMLGIGVYLYLSHRNFVKEAEQTVAVVIHNPSQPVFEYKFEGQTYTYYSNIESQPPSYSVGEEVWVYVNPDDPHDVLINTFMDRWFVITLVGGMGVIFSSVSLLVFFLTRLR</sequence>